<dbReference type="PRINTS" id="PR00489">
    <property type="entry name" value="FRIZZLED"/>
</dbReference>
<dbReference type="InterPro" id="IPR000539">
    <property type="entry name" value="Frizzled/Smoothened_7TM"/>
</dbReference>
<dbReference type="GeneID" id="14911634"/>
<dbReference type="PROSITE" id="PS50038">
    <property type="entry name" value="FZ"/>
    <property type="match status" value="1"/>
</dbReference>
<keyword evidence="7" id="KW-1015">Disulfide bond</keyword>
<evidence type="ECO:0000256" key="9">
    <source>
        <dbReference type="ARBA" id="ARBA00023180"/>
    </source>
</evidence>
<keyword evidence="3 11" id="KW-0812">Transmembrane</keyword>
<keyword evidence="15" id="KW-1185">Reference proteome</keyword>
<evidence type="ECO:0000259" key="13">
    <source>
        <dbReference type="PROSITE" id="PS50261"/>
    </source>
</evidence>
<dbReference type="VEuPathDB" id="AmoebaDB:ACA1_388680"/>
<feature type="transmembrane region" description="Helical" evidence="11">
    <location>
        <begin position="238"/>
        <end position="264"/>
    </location>
</feature>
<evidence type="ECO:0000256" key="1">
    <source>
        <dbReference type="ARBA" id="ARBA00004141"/>
    </source>
</evidence>
<dbReference type="GO" id="GO:0016020">
    <property type="term" value="C:membrane"/>
    <property type="evidence" value="ECO:0007669"/>
    <property type="project" value="UniProtKB-SubCell"/>
</dbReference>
<keyword evidence="8" id="KW-0675">Receptor</keyword>
<evidence type="ECO:0000256" key="5">
    <source>
        <dbReference type="ARBA" id="ARBA00022989"/>
    </source>
</evidence>
<evidence type="ECO:0000313" key="15">
    <source>
        <dbReference type="Proteomes" id="UP000011083"/>
    </source>
</evidence>
<feature type="transmembrane region" description="Helical" evidence="11">
    <location>
        <begin position="276"/>
        <end position="297"/>
    </location>
</feature>
<keyword evidence="6 11" id="KW-0472">Membrane</keyword>
<gene>
    <name evidence="14" type="ORF">ACA1_388680</name>
</gene>
<keyword evidence="4" id="KW-0732">Signal</keyword>
<dbReference type="Gene3D" id="1.20.1070.10">
    <property type="entry name" value="Rhodopsin 7-helix transmembrane proteins"/>
    <property type="match status" value="1"/>
</dbReference>
<feature type="region of interest" description="Disordered" evidence="10">
    <location>
        <begin position="562"/>
        <end position="608"/>
    </location>
</feature>
<dbReference type="STRING" id="1257118.L8GEN4"/>
<proteinExistence type="inferred from homology"/>
<name>L8GEN4_ACACF</name>
<dbReference type="InterPro" id="IPR017981">
    <property type="entry name" value="GPCR_2-like_7TM"/>
</dbReference>
<dbReference type="OrthoDB" id="18326at2759"/>
<dbReference type="GO" id="GO:0007166">
    <property type="term" value="P:cell surface receptor signaling pathway"/>
    <property type="evidence" value="ECO:0007669"/>
    <property type="project" value="InterPro"/>
</dbReference>
<dbReference type="InterPro" id="IPR036790">
    <property type="entry name" value="Frizzled_dom_sf"/>
</dbReference>
<dbReference type="RefSeq" id="XP_004333191.1">
    <property type="nucleotide sequence ID" value="XM_004333143.1"/>
</dbReference>
<dbReference type="KEGG" id="acan:ACA1_388680"/>
<comment type="subcellular location">
    <subcellularLocation>
        <location evidence="1">Membrane</location>
        <topology evidence="1">Multi-pass membrane protein</topology>
    </subcellularLocation>
</comment>
<evidence type="ECO:0000313" key="14">
    <source>
        <dbReference type="EMBL" id="ELR11178.1"/>
    </source>
</evidence>
<dbReference type="SUPFAM" id="SSF63501">
    <property type="entry name" value="Frizzled cysteine-rich domain"/>
    <property type="match status" value="1"/>
</dbReference>
<evidence type="ECO:0000256" key="3">
    <source>
        <dbReference type="ARBA" id="ARBA00022692"/>
    </source>
</evidence>
<dbReference type="PROSITE" id="PS50261">
    <property type="entry name" value="G_PROTEIN_RECEP_F2_4"/>
    <property type="match status" value="1"/>
</dbReference>
<dbReference type="InterPro" id="IPR020067">
    <property type="entry name" value="Frizzled_dom"/>
</dbReference>
<evidence type="ECO:0000256" key="11">
    <source>
        <dbReference type="SAM" id="Phobius"/>
    </source>
</evidence>
<evidence type="ECO:0000256" key="2">
    <source>
        <dbReference type="ARBA" id="ARBA00008077"/>
    </source>
</evidence>
<feature type="transmembrane region" description="Helical" evidence="11">
    <location>
        <begin position="368"/>
        <end position="391"/>
    </location>
</feature>
<keyword evidence="9" id="KW-0325">Glycoprotein</keyword>
<feature type="transmembrane region" description="Helical" evidence="11">
    <location>
        <begin position="337"/>
        <end position="356"/>
    </location>
</feature>
<evidence type="ECO:0000256" key="4">
    <source>
        <dbReference type="ARBA" id="ARBA00022729"/>
    </source>
</evidence>
<evidence type="ECO:0000259" key="12">
    <source>
        <dbReference type="PROSITE" id="PS50038"/>
    </source>
</evidence>
<dbReference type="Pfam" id="PF01534">
    <property type="entry name" value="Frizzled"/>
    <property type="match status" value="1"/>
</dbReference>
<dbReference type="OMA" id="WQNGVFW"/>
<dbReference type="GO" id="GO:0004888">
    <property type="term" value="F:transmembrane signaling receptor activity"/>
    <property type="evidence" value="ECO:0007669"/>
    <property type="project" value="InterPro"/>
</dbReference>
<dbReference type="Proteomes" id="UP000011083">
    <property type="component" value="Unassembled WGS sequence"/>
</dbReference>
<dbReference type="PANTHER" id="PTHR31787">
    <property type="entry name" value="G-PROTEIN-COUPLED RECEPTOR GPCR FAMILY PROTEIN"/>
    <property type="match status" value="1"/>
</dbReference>
<evidence type="ECO:0000256" key="7">
    <source>
        <dbReference type="ARBA" id="ARBA00023157"/>
    </source>
</evidence>
<comment type="similarity">
    <text evidence="2">Belongs to the G-protein coupled receptor Fz/Smo family.</text>
</comment>
<evidence type="ECO:0000256" key="8">
    <source>
        <dbReference type="ARBA" id="ARBA00023170"/>
    </source>
</evidence>
<protein>
    <submittedName>
        <fullName evidence="14">Frizzled/Smoothened family membrane region protein</fullName>
    </submittedName>
</protein>
<accession>L8GEN4</accession>
<keyword evidence="5 11" id="KW-1133">Transmembrane helix</keyword>
<dbReference type="SMART" id="SM01330">
    <property type="entry name" value="Frizzled"/>
    <property type="match status" value="1"/>
</dbReference>
<evidence type="ECO:0000256" key="6">
    <source>
        <dbReference type="ARBA" id="ARBA00023136"/>
    </source>
</evidence>
<feature type="transmembrane region" description="Helical" evidence="11">
    <location>
        <begin position="403"/>
        <end position="429"/>
    </location>
</feature>
<feature type="transmembrane region" description="Helical" evidence="11">
    <location>
        <begin position="511"/>
        <end position="539"/>
    </location>
</feature>
<dbReference type="AlphaFoldDB" id="L8GEN4"/>
<dbReference type="Gene3D" id="1.10.2000.10">
    <property type="entry name" value="Frizzled cysteine-rich domain"/>
    <property type="match status" value="1"/>
</dbReference>
<feature type="domain" description="G-protein coupled receptors family 2 profile 2" evidence="13">
    <location>
        <begin position="241"/>
        <end position="533"/>
    </location>
</feature>
<reference evidence="14 15" key="1">
    <citation type="journal article" date="2013" name="Genome Biol.">
        <title>Genome of Acanthamoeba castellanii highlights extensive lateral gene transfer and early evolution of tyrosine kinase signaling.</title>
        <authorList>
            <person name="Clarke M."/>
            <person name="Lohan A.J."/>
            <person name="Liu B."/>
            <person name="Lagkouvardos I."/>
            <person name="Roy S."/>
            <person name="Zafar N."/>
            <person name="Bertelli C."/>
            <person name="Schilde C."/>
            <person name="Kianianmomeni A."/>
            <person name="Burglin T.R."/>
            <person name="Frech C."/>
            <person name="Turcotte B."/>
            <person name="Kopec K.O."/>
            <person name="Synnott J.M."/>
            <person name="Choo C."/>
            <person name="Paponov I."/>
            <person name="Finkler A."/>
            <person name="Soon Heng Tan C."/>
            <person name="Hutchins A.P."/>
            <person name="Weinmeier T."/>
            <person name="Rattei T."/>
            <person name="Chu J.S."/>
            <person name="Gimenez G."/>
            <person name="Irimia M."/>
            <person name="Rigden D.J."/>
            <person name="Fitzpatrick D.A."/>
            <person name="Lorenzo-Morales J."/>
            <person name="Bateman A."/>
            <person name="Chiu C.H."/>
            <person name="Tang P."/>
            <person name="Hegemann P."/>
            <person name="Fromm H."/>
            <person name="Raoult D."/>
            <person name="Greub G."/>
            <person name="Miranda-Saavedra D."/>
            <person name="Chen N."/>
            <person name="Nash P."/>
            <person name="Ginger M.L."/>
            <person name="Horn M."/>
            <person name="Schaap P."/>
            <person name="Caler L."/>
            <person name="Loftus B."/>
        </authorList>
    </citation>
    <scope>NUCLEOTIDE SEQUENCE [LARGE SCALE GENOMIC DNA]</scope>
    <source>
        <strain evidence="14 15">Neff</strain>
    </source>
</reference>
<feature type="domain" description="FZ" evidence="12">
    <location>
        <begin position="26"/>
        <end position="170"/>
    </location>
</feature>
<dbReference type="PANTHER" id="PTHR31787:SF15">
    <property type="entry name" value="FRIZZLED AND SMOOTHENED-LIKE PROTEIN P-RELATED"/>
    <property type="match status" value="1"/>
</dbReference>
<feature type="transmembrane region" description="Helical" evidence="11">
    <location>
        <begin position="450"/>
        <end position="470"/>
    </location>
</feature>
<dbReference type="EMBL" id="KB008156">
    <property type="protein sequence ID" value="ELR11178.1"/>
    <property type="molecule type" value="Genomic_DNA"/>
</dbReference>
<dbReference type="InterPro" id="IPR050949">
    <property type="entry name" value="GPCR_Fz/Smo-like"/>
</dbReference>
<feature type="compositionally biased region" description="Polar residues" evidence="10">
    <location>
        <begin position="570"/>
        <end position="599"/>
    </location>
</feature>
<evidence type="ECO:0000256" key="10">
    <source>
        <dbReference type="SAM" id="MobiDB-lite"/>
    </source>
</evidence>
<organism evidence="14 15">
    <name type="scientific">Acanthamoeba castellanii (strain ATCC 30010 / Neff)</name>
    <dbReference type="NCBI Taxonomy" id="1257118"/>
    <lineage>
        <taxon>Eukaryota</taxon>
        <taxon>Amoebozoa</taxon>
        <taxon>Discosea</taxon>
        <taxon>Longamoebia</taxon>
        <taxon>Centramoebida</taxon>
        <taxon>Acanthamoebidae</taxon>
        <taxon>Acanthamoeba</taxon>
    </lineage>
</organism>
<sequence>MMMMMISPSSLLISAEQQTGLRDERAIAAACVPWRGSPATAGKCDHVMSAVVPPSLPNNVLLIGQSYEATDKAAANKTVLMGAFFPPVCRNPLLALTCMGNFLHCRFSTVPQFDVYPPCRSVCEAVVLGCTAFFESQGTLGQLPDCDQIDNSTGTPLPAFPPDGTQCLSVPPDLCTTSPKPFIHGDLTDHLVPYTQADCPYPLKYNYDGESSFAENGYNGQDMCVMPCPNPMWSDAEWTGGITIMMIVGGCSFILAAFMVITLCLMPAKRRYPGSLFIYIISCSMVVSFVVVFFPLVSGGPTRMVCTHGSPPVEVTFDNAREHDGGGVPCVLQGMGILFFGLAANFWWLALCINVFEGIRRFHLFFHIVAWGLPTLAVIICLAGTTFGALPAIPYCFVAGNEWWAWTVFYFPIGITLIVGSILMVAAVGRMIKIRFRIRRGTTTGQTIEQVVRLLLLIVAYWLILTYPWAFRIYTRVIEDDIADGVEAQIRCSVATGQECGLDTRINIGSWYLMLIDLSCHGFVLFGCLCSTETIRFWVQIHKIMYTKPFRDAIAEVKDMISGSGDDGWSKSTVSRQSKRSSMMASRSQVSADTRSASVEQDGDEEGL</sequence>